<dbReference type="InterPro" id="IPR054440">
    <property type="entry name" value="Gp32-like"/>
</dbReference>
<accession>A0A2H4P6T4</accession>
<gene>
    <name evidence="1" type="ORF">CNR33_00045</name>
</gene>
<keyword evidence="2" id="KW-1185">Reference proteome</keyword>
<dbReference type="Proteomes" id="UP000241090">
    <property type="component" value="Segment"/>
</dbReference>
<organism evidence="1 2">
    <name type="scientific">Pseudomonas phage tabernarius</name>
    <dbReference type="NCBI Taxonomy" id="2048978"/>
    <lineage>
        <taxon>Viruses</taxon>
        <taxon>Duplodnaviria</taxon>
        <taxon>Heunggongvirae</taxon>
        <taxon>Uroviricota</taxon>
        <taxon>Caudoviricetes</taxon>
        <taxon>Lindbergviridae</taxon>
        <taxon>Tabernariusvirus</taxon>
        <taxon>Tabernariusvirus tabernarius</taxon>
    </lineage>
</organism>
<name>A0A2H4P6T4_9CAUD</name>
<evidence type="ECO:0008006" key="3">
    <source>
        <dbReference type="Google" id="ProtNLM"/>
    </source>
</evidence>
<evidence type="ECO:0000313" key="1">
    <source>
        <dbReference type="EMBL" id="ATW57891.1"/>
    </source>
</evidence>
<dbReference type="PROSITE" id="PS00387">
    <property type="entry name" value="PPASE"/>
    <property type="match status" value="1"/>
</dbReference>
<reference evidence="1 2" key="1">
    <citation type="submission" date="2017-09" db="EMBL/GenBank/DDBJ databases">
        <authorList>
            <person name="Ehlers B."/>
            <person name="Leendertz F.H."/>
        </authorList>
    </citation>
    <scope>NUCLEOTIDE SEQUENCE [LARGE SCALE GENOMIC DNA]</scope>
</reference>
<dbReference type="Pfam" id="PF22764">
    <property type="entry name" value="E217_Gp32"/>
    <property type="match status" value="1"/>
</dbReference>
<evidence type="ECO:0000313" key="2">
    <source>
        <dbReference type="Proteomes" id="UP000241090"/>
    </source>
</evidence>
<sequence length="149" mass="15503">MQNVSGFGLSINIVASKTFPSGFTVSQFADDSDPLDVPDLTVGDSSSGLNGDLLVWNKATGIPVAISVIAGGDDDKNLETLLEANRVGKNKVGARDTVSHVLTYPDGSRANCGPGIITVGPIAKSVASAGRYKTRTYHFVFESISKSNG</sequence>
<protein>
    <recommendedName>
        <fullName evidence="3">Tail fiber protein</fullName>
    </recommendedName>
</protein>
<proteinExistence type="predicted"/>
<dbReference type="EMBL" id="MG018926">
    <property type="protein sequence ID" value="ATW57891.1"/>
    <property type="molecule type" value="Genomic_DNA"/>
</dbReference>
<dbReference type="OrthoDB" id="11568at10239"/>